<feature type="transmembrane region" description="Helical" evidence="25">
    <location>
        <begin position="692"/>
        <end position="712"/>
    </location>
</feature>
<dbReference type="NCBIfam" id="TIGR00561">
    <property type="entry name" value="pntA"/>
    <property type="match status" value="1"/>
</dbReference>
<dbReference type="PaxDb" id="2903-EOD16848"/>
<dbReference type="RefSeq" id="XP_005769277.1">
    <property type="nucleotide sequence ID" value="XM_005769220.1"/>
</dbReference>
<feature type="transmembrane region" description="Helical" evidence="25">
    <location>
        <begin position="661"/>
        <end position="680"/>
    </location>
</feature>
<dbReference type="GeneID" id="17263008"/>
<evidence type="ECO:0000256" key="20">
    <source>
        <dbReference type="ARBA" id="ARBA00054910"/>
    </source>
</evidence>
<accession>A0A0D3J013</accession>
<evidence type="ECO:0000259" key="26">
    <source>
        <dbReference type="SMART" id="SM01002"/>
    </source>
</evidence>
<evidence type="ECO:0000256" key="25">
    <source>
        <dbReference type="SAM" id="Phobius"/>
    </source>
</evidence>
<dbReference type="FunFam" id="3.40.50.720:FF:000028">
    <property type="entry name" value="NAD(P) transhydrogenase subunit alpha"/>
    <property type="match status" value="1"/>
</dbReference>
<evidence type="ECO:0000256" key="21">
    <source>
        <dbReference type="ARBA" id="ARBA00061558"/>
    </source>
</evidence>
<keyword evidence="15" id="KW-0007">Acetylation</keyword>
<evidence type="ECO:0000256" key="2">
    <source>
        <dbReference type="ARBA" id="ARBA00004429"/>
    </source>
</evidence>
<feature type="domain" description="Alanine dehydrogenase/pyridine nucleotide transhydrogenase N-terminal" evidence="27">
    <location>
        <begin position="43"/>
        <end position="176"/>
    </location>
</feature>
<dbReference type="GO" id="GO:0006740">
    <property type="term" value="P:NADPH regeneration"/>
    <property type="evidence" value="ECO:0007669"/>
    <property type="project" value="TreeGrafter"/>
</dbReference>
<dbReference type="EnsemblProtists" id="EOD16848">
    <property type="protein sequence ID" value="EOD16848"/>
    <property type="gene ID" value="EMIHUDRAFT_464280"/>
</dbReference>
<dbReference type="Gene3D" id="3.40.50.720">
    <property type="entry name" value="NAD(P)-binding Rossmann-like Domain"/>
    <property type="match status" value="2"/>
</dbReference>
<evidence type="ECO:0000256" key="18">
    <source>
        <dbReference type="ARBA" id="ARBA00023136"/>
    </source>
</evidence>
<evidence type="ECO:0000256" key="12">
    <source>
        <dbReference type="ARBA" id="ARBA00022946"/>
    </source>
</evidence>
<dbReference type="KEGG" id="ehx:EMIHUDRAFT_464280"/>
<comment type="catalytic activity">
    <reaction evidence="19">
        <text>NAD(+) + NADPH + H(+)(in) = NADH + NADP(+) + H(+)(out)</text>
        <dbReference type="Rhea" id="RHEA:47992"/>
        <dbReference type="ChEBI" id="CHEBI:15378"/>
        <dbReference type="ChEBI" id="CHEBI:57540"/>
        <dbReference type="ChEBI" id="CHEBI:57783"/>
        <dbReference type="ChEBI" id="CHEBI:57945"/>
        <dbReference type="ChEBI" id="CHEBI:58349"/>
        <dbReference type="EC" id="7.1.1.1"/>
    </reaction>
</comment>
<evidence type="ECO:0000313" key="28">
    <source>
        <dbReference type="EnsemblProtists" id="EOD16848"/>
    </source>
</evidence>
<keyword evidence="12" id="KW-0809">Transit peptide</keyword>
<keyword evidence="29" id="KW-1185">Reference proteome</keyword>
<evidence type="ECO:0000256" key="22">
    <source>
        <dbReference type="ARBA" id="ARBA00074145"/>
    </source>
</evidence>
<evidence type="ECO:0000256" key="1">
    <source>
        <dbReference type="ARBA" id="ARBA00004292"/>
    </source>
</evidence>
<evidence type="ECO:0000256" key="11">
    <source>
        <dbReference type="ARBA" id="ARBA00022857"/>
    </source>
</evidence>
<comment type="similarity">
    <text evidence="21">In the C-terminal section; belongs to the PNT beta subunit family.</text>
</comment>
<protein>
    <recommendedName>
        <fullName evidence="22">NAD(P) transhydrogenase, mitochondrial</fullName>
        <ecNumber evidence="5">7.1.1.1</ecNumber>
    </recommendedName>
    <alternativeName>
        <fullName evidence="23">Nicotinamide nucleotide transhydrogenase</fullName>
    </alternativeName>
</protein>
<evidence type="ECO:0000256" key="24">
    <source>
        <dbReference type="SAM" id="MobiDB-lite"/>
    </source>
</evidence>
<dbReference type="PANTHER" id="PTHR10160:SF19">
    <property type="entry name" value="PROTON-TRANSLOCATING NAD(P)(+) TRANSHYDROGENASE"/>
    <property type="match status" value="1"/>
</dbReference>
<evidence type="ECO:0000256" key="17">
    <source>
        <dbReference type="ARBA" id="ARBA00023128"/>
    </source>
</evidence>
<dbReference type="InterPro" id="IPR036291">
    <property type="entry name" value="NAD(P)-bd_dom_sf"/>
</dbReference>
<evidence type="ECO:0000256" key="6">
    <source>
        <dbReference type="ARBA" id="ARBA00022475"/>
    </source>
</evidence>
<dbReference type="InterPro" id="IPR007698">
    <property type="entry name" value="AlaDH/PNT_NAD(H)-bd"/>
</dbReference>
<dbReference type="PANTHER" id="PTHR10160">
    <property type="entry name" value="NAD(P) TRANSHYDROGENASE"/>
    <property type="match status" value="1"/>
</dbReference>
<dbReference type="Proteomes" id="UP000013827">
    <property type="component" value="Unassembled WGS sequence"/>
</dbReference>
<evidence type="ECO:0000256" key="16">
    <source>
        <dbReference type="ARBA" id="ARBA00023027"/>
    </source>
</evidence>
<evidence type="ECO:0000256" key="19">
    <source>
        <dbReference type="ARBA" id="ARBA00048202"/>
    </source>
</evidence>
<reference evidence="28" key="2">
    <citation type="submission" date="2024-10" db="UniProtKB">
        <authorList>
            <consortium name="EnsemblProtists"/>
        </authorList>
    </citation>
    <scope>IDENTIFICATION</scope>
</reference>
<dbReference type="OMA" id="GRHYLNG"/>
<feature type="transmembrane region" description="Helical" evidence="25">
    <location>
        <begin position="580"/>
        <end position="599"/>
    </location>
</feature>
<dbReference type="InterPro" id="IPR034300">
    <property type="entry name" value="PNTB-like"/>
</dbReference>
<keyword evidence="10" id="KW-0999">Mitochondrion inner membrane</keyword>
<feature type="transmembrane region" description="Helical" evidence="25">
    <location>
        <begin position="496"/>
        <end position="516"/>
    </location>
</feature>
<reference evidence="29" key="1">
    <citation type="journal article" date="2013" name="Nature">
        <title>Pan genome of the phytoplankton Emiliania underpins its global distribution.</title>
        <authorList>
            <person name="Read B.A."/>
            <person name="Kegel J."/>
            <person name="Klute M.J."/>
            <person name="Kuo A."/>
            <person name="Lefebvre S.C."/>
            <person name="Maumus F."/>
            <person name="Mayer C."/>
            <person name="Miller J."/>
            <person name="Monier A."/>
            <person name="Salamov A."/>
            <person name="Young J."/>
            <person name="Aguilar M."/>
            <person name="Claverie J.M."/>
            <person name="Frickenhaus S."/>
            <person name="Gonzalez K."/>
            <person name="Herman E.K."/>
            <person name="Lin Y.C."/>
            <person name="Napier J."/>
            <person name="Ogata H."/>
            <person name="Sarno A.F."/>
            <person name="Shmutz J."/>
            <person name="Schroeder D."/>
            <person name="de Vargas C."/>
            <person name="Verret F."/>
            <person name="von Dassow P."/>
            <person name="Valentin K."/>
            <person name="Van de Peer Y."/>
            <person name="Wheeler G."/>
            <person name="Dacks J.B."/>
            <person name="Delwiche C.F."/>
            <person name="Dyhrman S.T."/>
            <person name="Glockner G."/>
            <person name="John U."/>
            <person name="Richards T."/>
            <person name="Worden A.Z."/>
            <person name="Zhang X."/>
            <person name="Grigoriev I.V."/>
            <person name="Allen A.E."/>
            <person name="Bidle K."/>
            <person name="Borodovsky M."/>
            <person name="Bowler C."/>
            <person name="Brownlee C."/>
            <person name="Cock J.M."/>
            <person name="Elias M."/>
            <person name="Gladyshev V.N."/>
            <person name="Groth M."/>
            <person name="Guda C."/>
            <person name="Hadaegh A."/>
            <person name="Iglesias-Rodriguez M.D."/>
            <person name="Jenkins J."/>
            <person name="Jones B.M."/>
            <person name="Lawson T."/>
            <person name="Leese F."/>
            <person name="Lindquist E."/>
            <person name="Lobanov A."/>
            <person name="Lomsadze A."/>
            <person name="Malik S.B."/>
            <person name="Marsh M.E."/>
            <person name="Mackinder L."/>
            <person name="Mock T."/>
            <person name="Mueller-Roeber B."/>
            <person name="Pagarete A."/>
            <person name="Parker M."/>
            <person name="Probert I."/>
            <person name="Quesneville H."/>
            <person name="Raines C."/>
            <person name="Rensing S.A."/>
            <person name="Riano-Pachon D.M."/>
            <person name="Richier S."/>
            <person name="Rokitta S."/>
            <person name="Shiraiwa Y."/>
            <person name="Soanes D.M."/>
            <person name="van der Giezen M."/>
            <person name="Wahlund T.M."/>
            <person name="Williams B."/>
            <person name="Wilson W."/>
            <person name="Wolfe G."/>
            <person name="Wurch L.L."/>
        </authorList>
    </citation>
    <scope>NUCLEOTIDE SEQUENCE</scope>
</reference>
<evidence type="ECO:0000256" key="9">
    <source>
        <dbReference type="ARBA" id="ARBA00022741"/>
    </source>
</evidence>
<evidence type="ECO:0000256" key="3">
    <source>
        <dbReference type="ARBA" id="ARBA00005624"/>
    </source>
</evidence>
<dbReference type="GO" id="GO:0050661">
    <property type="term" value="F:NADP binding"/>
    <property type="evidence" value="ECO:0007669"/>
    <property type="project" value="TreeGrafter"/>
</dbReference>
<comment type="similarity">
    <text evidence="3">In the N-terminal section; belongs to the AlaDH/PNT family.</text>
</comment>
<comment type="subunit">
    <text evidence="4">Homodimer.</text>
</comment>
<feature type="transmembrane region" description="Helical" evidence="25">
    <location>
        <begin position="464"/>
        <end position="484"/>
    </location>
</feature>
<evidence type="ECO:0000256" key="10">
    <source>
        <dbReference type="ARBA" id="ARBA00022792"/>
    </source>
</evidence>
<evidence type="ECO:0000256" key="4">
    <source>
        <dbReference type="ARBA" id="ARBA00011738"/>
    </source>
</evidence>
<name>A0A0D3J013_EMIH1</name>
<evidence type="ECO:0000313" key="29">
    <source>
        <dbReference type="Proteomes" id="UP000013827"/>
    </source>
</evidence>
<dbReference type="AlphaFoldDB" id="A0A0D3J013"/>
<comment type="subcellular location">
    <subcellularLocation>
        <location evidence="2">Cell inner membrane</location>
        <topology evidence="2">Multi-pass membrane protein</topology>
    </subcellularLocation>
    <subcellularLocation>
        <location evidence="1">Mitochondrion inner membrane</location>
        <topology evidence="1">Multi-pass membrane protein</topology>
        <orientation evidence="1">Matrix side</orientation>
    </subcellularLocation>
</comment>
<proteinExistence type="inferred from homology"/>
<sequence length="1071" mass="108815">MAYGALLASTVCFAPRPPPLFAARPALRARVVAGTPYEQLTVGVVKERKERERRVAQSPESVALLVKKGFRVVVEQGAGADSLFGDDAYVEAGATVASREEAWGAHFVTKINPPTREEAKLVGDRTLLAQINPSKNTELVAQLAGQGATVFALDMIPRLLSRGQTYDTLSSQTNIAGYRAVVEASHAFGRFFAGQMTAAGKVPPAKVLVLGCGVAGLAAVQTAKNLGALVSAYDVRPVVREQVESLGGSFLSVEYEEDGDGGGGYAKEMSDGYKAAEQAMLTEAVADADIVITTALIPNRPAPTLVKAETVARMRRGSVIVDLAAQNGGNVEGTVKDSATSTPNGVTILGYTDLESRLPTTSSNLFGNNVAKFLLSVGPQTTGRQGEYEIDLEDDAVQGMLLVQAGATREPEAYVAPAPPPAQKDEAAAEAPPPEWRKYARDATRLSVLGGCLLAAGLSPDPKLAAMLTTFSLAGLAGFQAVLGVPPALHSPLMSVTNAISGMTAVGGIMLLPALAARPRGASQLLGAFALLVSSVNIAGGFLVTRKMLGLFRRPDDPKAPLPPPAPLARVAAAAAAEYFSLYGAPTGLFLAGLAALSATGRTGGVGVAGLASGVLCIAAVAGLGKQKTARLGNTLGVAGVAFGVASTVCSQWLAGATAAGLAGVGGIAAAGAGSGLAIASRVGPTELPQTVAGFHSLVGAAAVATAVGEFLHLAPLGLLTPVSIGAIVAATYLGAITTTGARFAGEAGPAPPRRPALPGSLVAFGKLNGALGSAPVSLPKRNLVNALLSAVSLWAAARMMRSPTLAVGRAALAACTAASLFVGAHATLAIGGADVPVVITCLNSASGWALCAEGFMLSSTLLTTVGALIGFSGALLTQDMCVAMNRDIGSVKSYAPHTETSADALAERLLSAKSVVVVPGYGLAVAKAQYAVAEIASKLRARGVKAQFAIHPVAGRMPGQLNVLLAEAGVPYDIVLEMEEINDELPETDVVLVIGASDTVNSDAEDDPGSAIAGMPVIRVWEAGNVCVLKRSMGSVGYAGCDNPVFYNENTDMLLGDAKASCDALNAALA</sequence>
<dbReference type="Pfam" id="PF02233">
    <property type="entry name" value="PNTB"/>
    <property type="match status" value="2"/>
</dbReference>
<evidence type="ECO:0000256" key="23">
    <source>
        <dbReference type="ARBA" id="ARBA00079255"/>
    </source>
</evidence>
<dbReference type="Pfam" id="PF12769">
    <property type="entry name" value="PNTB_4TM"/>
    <property type="match status" value="1"/>
</dbReference>
<dbReference type="SMART" id="SM01003">
    <property type="entry name" value="AlaDh_PNT_N"/>
    <property type="match status" value="1"/>
</dbReference>
<keyword evidence="18 25" id="KW-0472">Membrane</keyword>
<evidence type="ECO:0000256" key="13">
    <source>
        <dbReference type="ARBA" id="ARBA00022967"/>
    </source>
</evidence>
<dbReference type="Gene3D" id="3.40.50.1220">
    <property type="entry name" value="TPP-binding domain"/>
    <property type="match status" value="1"/>
</dbReference>
<feature type="transmembrane region" description="Helical" evidence="25">
    <location>
        <begin position="522"/>
        <end position="544"/>
    </location>
</feature>
<dbReference type="STRING" id="2903.R1C2S3"/>
<feature type="transmembrane region" description="Helical" evidence="25">
    <location>
        <begin position="724"/>
        <end position="745"/>
    </location>
</feature>
<dbReference type="Pfam" id="PF01262">
    <property type="entry name" value="AlaDh_PNT_C"/>
    <property type="match status" value="1"/>
</dbReference>
<comment type="function">
    <text evidence="20">The transhydrogenation between NADH and NADP is coupled to respiration and ATP hydrolysis and functions as a proton pump across the membrane. May play a role in reactive oxygen species (ROS) detoxification in the adrenal gland.</text>
</comment>
<dbReference type="InterPro" id="IPR029035">
    <property type="entry name" value="DHS-like_NAD/FAD-binding_dom"/>
</dbReference>
<dbReference type="SUPFAM" id="SSF51735">
    <property type="entry name" value="NAD(P)-binding Rossmann-fold domains"/>
    <property type="match status" value="1"/>
</dbReference>
<dbReference type="GO" id="GO:0005886">
    <property type="term" value="C:plasma membrane"/>
    <property type="evidence" value="ECO:0007669"/>
    <property type="project" value="UniProtKB-SubCell"/>
</dbReference>
<dbReference type="InterPro" id="IPR007886">
    <property type="entry name" value="AlaDH/PNT_N"/>
</dbReference>
<dbReference type="CDD" id="cd05304">
    <property type="entry name" value="Rubrum_tdh"/>
    <property type="match status" value="1"/>
</dbReference>
<dbReference type="InterPro" id="IPR026255">
    <property type="entry name" value="NADP_transhyd_a"/>
</dbReference>
<dbReference type="NCBIfam" id="NF006942">
    <property type="entry name" value="PRK09424.1"/>
    <property type="match status" value="1"/>
</dbReference>
<feature type="transmembrane region" description="Helical" evidence="25">
    <location>
        <begin position="636"/>
        <end position="655"/>
    </location>
</feature>
<dbReference type="SUPFAM" id="SSF52283">
    <property type="entry name" value="Formate/glycerate dehydrogenase catalytic domain-like"/>
    <property type="match status" value="1"/>
</dbReference>
<dbReference type="eggNOG" id="ENOG502QQ0A">
    <property type="taxonomic scope" value="Eukaryota"/>
</dbReference>
<keyword evidence="13" id="KW-1278">Translocase</keyword>
<feature type="transmembrane region" description="Helical" evidence="25">
    <location>
        <begin position="605"/>
        <end position="624"/>
    </location>
</feature>
<evidence type="ECO:0000256" key="8">
    <source>
        <dbReference type="ARBA" id="ARBA00022692"/>
    </source>
</evidence>
<dbReference type="InterPro" id="IPR024605">
    <property type="entry name" value="NADP_transhyd_a_C"/>
</dbReference>
<evidence type="ECO:0000256" key="14">
    <source>
        <dbReference type="ARBA" id="ARBA00022989"/>
    </source>
</evidence>
<dbReference type="HOGENOM" id="CLU_003376_0_0_1"/>
<evidence type="ECO:0000256" key="15">
    <source>
        <dbReference type="ARBA" id="ARBA00022990"/>
    </source>
</evidence>
<keyword evidence="16" id="KW-0520">NAD</keyword>
<dbReference type="FunFam" id="3.40.50.1220:FF:000002">
    <property type="entry name" value="NAD(P) transhydrogenase subunit beta"/>
    <property type="match status" value="1"/>
</dbReference>
<dbReference type="GO" id="GO:0008750">
    <property type="term" value="F:proton-translocating NAD(P)+ transhydrogenase activity"/>
    <property type="evidence" value="ECO:0007669"/>
    <property type="project" value="UniProtKB-EC"/>
</dbReference>
<keyword evidence="7" id="KW-0997">Cell inner membrane</keyword>
<dbReference type="SUPFAM" id="SSF52467">
    <property type="entry name" value="DHS-like NAD/FAD-binding domain"/>
    <property type="match status" value="1"/>
</dbReference>
<keyword evidence="11" id="KW-0521">NADP</keyword>
<feature type="domain" description="Alanine dehydrogenase/pyridine nucleotide transhydrogenase NAD(H)-binding" evidence="26">
    <location>
        <begin position="185"/>
        <end position="350"/>
    </location>
</feature>
<dbReference type="GO" id="GO:0005743">
    <property type="term" value="C:mitochondrial inner membrane"/>
    <property type="evidence" value="ECO:0007669"/>
    <property type="project" value="UniProtKB-SubCell"/>
</dbReference>
<feature type="transmembrane region" description="Helical" evidence="25">
    <location>
        <begin position="856"/>
        <end position="877"/>
    </location>
</feature>
<keyword evidence="6" id="KW-1003">Cell membrane</keyword>
<keyword evidence="14 25" id="KW-1133">Transmembrane helix</keyword>
<keyword evidence="9" id="KW-0547">Nucleotide-binding</keyword>
<dbReference type="SMART" id="SM01002">
    <property type="entry name" value="AlaDh_PNT_C"/>
    <property type="match status" value="1"/>
</dbReference>
<evidence type="ECO:0000256" key="7">
    <source>
        <dbReference type="ARBA" id="ARBA00022519"/>
    </source>
</evidence>
<evidence type="ECO:0000259" key="27">
    <source>
        <dbReference type="SMART" id="SM01003"/>
    </source>
</evidence>
<dbReference type="Pfam" id="PF05222">
    <property type="entry name" value="AlaDh_PNT_N"/>
    <property type="match status" value="1"/>
</dbReference>
<dbReference type="EC" id="7.1.1.1" evidence="5"/>
<evidence type="ECO:0000256" key="5">
    <source>
        <dbReference type="ARBA" id="ARBA00012943"/>
    </source>
</evidence>
<organism evidence="28 29">
    <name type="scientific">Emiliania huxleyi (strain CCMP1516)</name>
    <dbReference type="NCBI Taxonomy" id="280463"/>
    <lineage>
        <taxon>Eukaryota</taxon>
        <taxon>Haptista</taxon>
        <taxon>Haptophyta</taxon>
        <taxon>Prymnesiophyceae</taxon>
        <taxon>Isochrysidales</taxon>
        <taxon>Noelaerhabdaceae</taxon>
        <taxon>Emiliania</taxon>
    </lineage>
</organism>
<keyword evidence="8 25" id="KW-0812">Transmembrane</keyword>
<feature type="transmembrane region" description="Helical" evidence="25">
    <location>
        <begin position="813"/>
        <end position="836"/>
    </location>
</feature>
<feature type="region of interest" description="Disordered" evidence="24">
    <location>
        <begin position="414"/>
        <end position="433"/>
    </location>
</feature>
<keyword evidence="17" id="KW-0496">Mitochondrion</keyword>